<dbReference type="SUPFAM" id="SSF52821">
    <property type="entry name" value="Rhodanese/Cell cycle control phosphatase"/>
    <property type="match status" value="2"/>
</dbReference>
<dbReference type="OrthoDB" id="9770030at2"/>
<accession>A0A345HZ77</accession>
<proteinExistence type="predicted"/>
<feature type="region of interest" description="Disordered" evidence="4">
    <location>
        <begin position="136"/>
        <end position="159"/>
    </location>
</feature>
<dbReference type="GO" id="GO:0004792">
    <property type="term" value="F:thiosulfate-cyanide sulfurtransferase activity"/>
    <property type="evidence" value="ECO:0007669"/>
    <property type="project" value="UniProtKB-EC"/>
</dbReference>
<organism evidence="6 7">
    <name type="scientific">Streptomyces paludis</name>
    <dbReference type="NCBI Taxonomy" id="2282738"/>
    <lineage>
        <taxon>Bacteria</taxon>
        <taxon>Bacillati</taxon>
        <taxon>Actinomycetota</taxon>
        <taxon>Actinomycetes</taxon>
        <taxon>Kitasatosporales</taxon>
        <taxon>Streptomycetaceae</taxon>
        <taxon>Streptomyces</taxon>
    </lineage>
</organism>
<dbReference type="InterPro" id="IPR001763">
    <property type="entry name" value="Rhodanese-like_dom"/>
</dbReference>
<dbReference type="Gene3D" id="3.40.250.10">
    <property type="entry name" value="Rhodanese-like domain"/>
    <property type="match status" value="2"/>
</dbReference>
<evidence type="ECO:0000256" key="4">
    <source>
        <dbReference type="SAM" id="MobiDB-lite"/>
    </source>
</evidence>
<evidence type="ECO:0000313" key="6">
    <source>
        <dbReference type="EMBL" id="AXG82001.1"/>
    </source>
</evidence>
<dbReference type="RefSeq" id="WP_114664541.1">
    <property type="nucleotide sequence ID" value="NZ_CP031194.1"/>
</dbReference>
<dbReference type="Pfam" id="PF00581">
    <property type="entry name" value="Rhodanese"/>
    <property type="match status" value="2"/>
</dbReference>
<dbReference type="SMART" id="SM00450">
    <property type="entry name" value="RHOD"/>
    <property type="match status" value="2"/>
</dbReference>
<comment type="catalytic activity">
    <reaction evidence="3">
        <text>thiosulfate + hydrogen cyanide = thiocyanate + sulfite + 2 H(+)</text>
        <dbReference type="Rhea" id="RHEA:16881"/>
        <dbReference type="ChEBI" id="CHEBI:15378"/>
        <dbReference type="ChEBI" id="CHEBI:17359"/>
        <dbReference type="ChEBI" id="CHEBI:18022"/>
        <dbReference type="ChEBI" id="CHEBI:18407"/>
        <dbReference type="ChEBI" id="CHEBI:33542"/>
        <dbReference type="EC" id="2.8.1.1"/>
    </reaction>
</comment>
<keyword evidence="6" id="KW-0808">Transferase</keyword>
<name>A0A345HZ77_9ACTN</name>
<feature type="domain" description="Rhodanese" evidence="5">
    <location>
        <begin position="41"/>
        <end position="137"/>
    </location>
</feature>
<gene>
    <name evidence="6" type="ORF">DVK44_34505</name>
</gene>
<feature type="compositionally biased region" description="Polar residues" evidence="4">
    <location>
        <begin position="136"/>
        <end position="146"/>
    </location>
</feature>
<dbReference type="PROSITE" id="PS50206">
    <property type="entry name" value="RHODANESE_3"/>
    <property type="match status" value="2"/>
</dbReference>
<evidence type="ECO:0000256" key="3">
    <source>
        <dbReference type="ARBA" id="ARBA00047549"/>
    </source>
</evidence>
<evidence type="ECO:0000256" key="1">
    <source>
        <dbReference type="ARBA" id="ARBA00012245"/>
    </source>
</evidence>
<feature type="domain" description="Rhodanese" evidence="5">
    <location>
        <begin position="197"/>
        <end position="281"/>
    </location>
</feature>
<evidence type="ECO:0000256" key="2">
    <source>
        <dbReference type="ARBA" id="ARBA00022737"/>
    </source>
</evidence>
<dbReference type="PANTHER" id="PTHR43855:SF1">
    <property type="entry name" value="THIOSULFATE SULFURTRANSFERASE"/>
    <property type="match status" value="1"/>
</dbReference>
<dbReference type="PANTHER" id="PTHR43855">
    <property type="entry name" value="THIOSULFATE SULFURTRANSFERASE"/>
    <property type="match status" value="1"/>
</dbReference>
<dbReference type="AlphaFoldDB" id="A0A345HZ77"/>
<keyword evidence="2" id="KW-0677">Repeat</keyword>
<dbReference type="KEGG" id="spad:DVK44_34505"/>
<dbReference type="InterPro" id="IPR036873">
    <property type="entry name" value="Rhodanese-like_dom_sf"/>
</dbReference>
<evidence type="ECO:0000313" key="7">
    <source>
        <dbReference type="Proteomes" id="UP000253868"/>
    </source>
</evidence>
<reference evidence="7" key="1">
    <citation type="submission" date="2018-07" db="EMBL/GenBank/DDBJ databases">
        <authorList>
            <person name="Zhao J."/>
        </authorList>
    </citation>
    <scope>NUCLEOTIDE SEQUENCE [LARGE SCALE GENOMIC DNA]</scope>
    <source>
        <strain evidence="7">GSSD-12</strain>
    </source>
</reference>
<dbReference type="EMBL" id="CP031194">
    <property type="protein sequence ID" value="AXG82001.1"/>
    <property type="molecule type" value="Genomic_DNA"/>
</dbReference>
<evidence type="ECO:0000259" key="5">
    <source>
        <dbReference type="PROSITE" id="PS50206"/>
    </source>
</evidence>
<sequence length="297" mass="31088">MTTTARAALVDARTAYAERSRCVFVEVAPWRSMAQGPDPVSGSVPGARRARVRSDFAGLPTATSGHLPLPAPGAVRDTLAAHGAGPADDLVLYTRRTEELSSATRAWYVLTWAGFRSVRVLDGGLPAWVRAGGPTTPLQDIRTTGPVTGPSEPVPPAAGGRRVLDAADVLDISRYGTLLDSRPAHAYHGALDDPGTGHIPHAVHAHSAELVAPDGLLRPPVELRKWFLSRGAIGGHEVGAYCGGGVSSSLLVFVGALLGQQVGLYVDSWSGWTRDASRPVERGSALTRSAAVDTDCV</sequence>
<dbReference type="InterPro" id="IPR051126">
    <property type="entry name" value="Thiosulfate_sulfurtransferase"/>
</dbReference>
<dbReference type="Proteomes" id="UP000253868">
    <property type="component" value="Chromosome"/>
</dbReference>
<dbReference type="EC" id="2.8.1.1" evidence="1"/>
<keyword evidence="7" id="KW-1185">Reference proteome</keyword>
<protein>
    <recommendedName>
        <fullName evidence="1">thiosulfate sulfurtransferase</fullName>
        <ecNumber evidence="1">2.8.1.1</ecNumber>
    </recommendedName>
</protein>